<keyword evidence="1" id="KW-0812">Transmembrane</keyword>
<evidence type="ECO:0000256" key="1">
    <source>
        <dbReference type="SAM" id="Phobius"/>
    </source>
</evidence>
<name>A0A1H7UDC3_9HYPH</name>
<keyword evidence="3" id="KW-1185">Reference proteome</keyword>
<evidence type="ECO:0000313" key="2">
    <source>
        <dbReference type="EMBL" id="SEL94257.1"/>
    </source>
</evidence>
<organism evidence="2 3">
    <name type="scientific">Bosea lupini</name>
    <dbReference type="NCBI Taxonomy" id="1036779"/>
    <lineage>
        <taxon>Bacteria</taxon>
        <taxon>Pseudomonadati</taxon>
        <taxon>Pseudomonadota</taxon>
        <taxon>Alphaproteobacteria</taxon>
        <taxon>Hyphomicrobiales</taxon>
        <taxon>Boseaceae</taxon>
        <taxon>Bosea</taxon>
    </lineage>
</organism>
<reference evidence="3" key="1">
    <citation type="submission" date="2016-10" db="EMBL/GenBank/DDBJ databases">
        <authorList>
            <person name="Varghese N."/>
            <person name="Submissions S."/>
        </authorList>
    </citation>
    <scope>NUCLEOTIDE SEQUENCE [LARGE SCALE GENOMIC DNA]</scope>
    <source>
        <strain evidence="3">LMG 26383,CCUG 61248,R- 45681</strain>
    </source>
</reference>
<gene>
    <name evidence="2" type="ORF">SAMN04515666_106200</name>
</gene>
<feature type="transmembrane region" description="Helical" evidence="1">
    <location>
        <begin position="80"/>
        <end position="100"/>
    </location>
</feature>
<protein>
    <recommendedName>
        <fullName evidence="4">DUF1499 domain-containing protein</fullName>
    </recommendedName>
</protein>
<dbReference type="OrthoDB" id="1523552at2"/>
<dbReference type="Proteomes" id="UP000199664">
    <property type="component" value="Unassembled WGS sequence"/>
</dbReference>
<evidence type="ECO:0008006" key="4">
    <source>
        <dbReference type="Google" id="ProtNLM"/>
    </source>
</evidence>
<keyword evidence="1" id="KW-1133">Transmembrane helix</keyword>
<keyword evidence="1" id="KW-0472">Membrane</keyword>
<feature type="transmembrane region" description="Helical" evidence="1">
    <location>
        <begin position="21"/>
        <end position="40"/>
    </location>
</feature>
<accession>A0A1H7UDC3</accession>
<evidence type="ECO:0000313" key="3">
    <source>
        <dbReference type="Proteomes" id="UP000199664"/>
    </source>
</evidence>
<sequence>MHRRLVFEEPISRAAIWSRRLALFGLTVVVLAVLIFRFGQPSLERLAPIAGAYVFVLLASLLALAAFVRIWQEGHRGVGIAVQAFLLCLLLLAPVAYGGFQLATLPFLADVSTDIDEPPAFSRSRVALTAREGRVPPDVPAERRRAQRQGYPKALPIVLELPAEVAYDIARKACVTLGWQVLEGAAPGGRSGAGRLDAIARSRVLRLYDDITIRIRPRADGSRIDIRSASRLGGFDFGANARRIAAFEEEVKLLVELR</sequence>
<dbReference type="STRING" id="1036779.SAMN04515666_106200"/>
<dbReference type="EMBL" id="FOAN01000006">
    <property type="protein sequence ID" value="SEL94257.1"/>
    <property type="molecule type" value="Genomic_DNA"/>
</dbReference>
<dbReference type="Pfam" id="PF07386">
    <property type="entry name" value="DUF1499"/>
    <property type="match status" value="1"/>
</dbReference>
<feature type="transmembrane region" description="Helical" evidence="1">
    <location>
        <begin position="46"/>
        <end position="68"/>
    </location>
</feature>
<proteinExistence type="predicted"/>
<dbReference type="InterPro" id="IPR010865">
    <property type="entry name" value="DUF1499"/>
</dbReference>
<dbReference type="AlphaFoldDB" id="A0A1H7UDC3"/>
<dbReference type="RefSeq" id="WP_091837595.1">
    <property type="nucleotide sequence ID" value="NZ_FOAN01000006.1"/>
</dbReference>